<comment type="caution">
    <text evidence="5">The sequence shown here is derived from an EMBL/GenBank/DDBJ whole genome shotgun (WGS) entry which is preliminary data.</text>
</comment>
<proteinExistence type="predicted"/>
<keyword evidence="2" id="KW-0934">Plastid</keyword>
<evidence type="ECO:0000313" key="6">
    <source>
        <dbReference type="Proteomes" id="UP000815325"/>
    </source>
</evidence>
<organism evidence="5 6">
    <name type="scientific">Dunaliella salina</name>
    <name type="common">Green alga</name>
    <name type="synonym">Protococcus salinus</name>
    <dbReference type="NCBI Taxonomy" id="3046"/>
    <lineage>
        <taxon>Eukaryota</taxon>
        <taxon>Viridiplantae</taxon>
        <taxon>Chlorophyta</taxon>
        <taxon>core chlorophytes</taxon>
        <taxon>Chlorophyceae</taxon>
        <taxon>CS clade</taxon>
        <taxon>Chlamydomonadales</taxon>
        <taxon>Dunaliellaceae</taxon>
        <taxon>Dunaliella</taxon>
    </lineage>
</organism>
<protein>
    <recommendedName>
        <fullName evidence="4">Plastid lipid-associated protein/fibrillin conserved domain-containing protein</fullName>
    </recommendedName>
</protein>
<evidence type="ECO:0000256" key="1">
    <source>
        <dbReference type="ARBA" id="ARBA00004474"/>
    </source>
</evidence>
<dbReference type="InterPro" id="IPR006843">
    <property type="entry name" value="PAP/fibrillin_dom"/>
</dbReference>
<sequence>MASLFGKYLTTPAALSLSRSPCIVAPSPCIAKAPRGLAPSKRATVILEARKGKSKRPEDAEEVPPENGQPEAPPPPEEPSPEASAAPAEQEGPTSEPSAEPPAAEASAPVEPPPAPEAAPAAPQPEPAQPSAASASEVEPSMEDYKDLAQLDGKWDLAYTSNSGLIGILALDQVLPLVTVGDVFQTIDTSSGTVENQINIEVPVGRTALSAKSTFELKQALNPVKSTVDSVFEQVNSLAAQAPQLAVPLQSDAAQTWQLNTFLDKDMRISRGDGGSIFVYCRSSTA</sequence>
<feature type="domain" description="Plastid lipid-associated protein/fibrillin conserved" evidence="4">
    <location>
        <begin position="137"/>
        <end position="279"/>
    </location>
</feature>
<reference evidence="5" key="1">
    <citation type="submission" date="2017-08" db="EMBL/GenBank/DDBJ databases">
        <authorList>
            <person name="Polle J.E."/>
            <person name="Barry K."/>
            <person name="Cushman J."/>
            <person name="Schmutz J."/>
            <person name="Tran D."/>
            <person name="Hathwaick L.T."/>
            <person name="Yim W.C."/>
            <person name="Jenkins J."/>
            <person name="Mckie-Krisberg Z.M."/>
            <person name="Prochnik S."/>
            <person name="Lindquist E."/>
            <person name="Dockter R.B."/>
            <person name="Adam C."/>
            <person name="Molina H."/>
            <person name="Bunkerborg J."/>
            <person name="Jin E."/>
            <person name="Buchheim M."/>
            <person name="Magnuson J."/>
        </authorList>
    </citation>
    <scope>NUCLEOTIDE SEQUENCE</scope>
    <source>
        <strain evidence="5">CCAP 19/18</strain>
    </source>
</reference>
<feature type="compositionally biased region" description="Low complexity" evidence="3">
    <location>
        <begin position="81"/>
        <end position="109"/>
    </location>
</feature>
<feature type="compositionally biased region" description="Pro residues" evidence="3">
    <location>
        <begin position="110"/>
        <end position="128"/>
    </location>
</feature>
<feature type="region of interest" description="Disordered" evidence="3">
    <location>
        <begin position="28"/>
        <end position="143"/>
    </location>
</feature>
<gene>
    <name evidence="5" type="ORF">DUNSADRAFT_11242</name>
</gene>
<dbReference type="EMBL" id="MU069851">
    <property type="protein sequence ID" value="KAF5832755.1"/>
    <property type="molecule type" value="Genomic_DNA"/>
</dbReference>
<feature type="compositionally biased region" description="Low complexity" evidence="3">
    <location>
        <begin position="129"/>
        <end position="139"/>
    </location>
</feature>
<evidence type="ECO:0000256" key="2">
    <source>
        <dbReference type="ARBA" id="ARBA00022640"/>
    </source>
</evidence>
<evidence type="ECO:0000259" key="4">
    <source>
        <dbReference type="Pfam" id="PF04755"/>
    </source>
</evidence>
<accession>A0ABQ7GDR6</accession>
<dbReference type="Proteomes" id="UP000815325">
    <property type="component" value="Unassembled WGS sequence"/>
</dbReference>
<dbReference type="PANTHER" id="PTHR31906">
    <property type="entry name" value="PLASTID-LIPID-ASSOCIATED PROTEIN 4, CHLOROPLASTIC-RELATED"/>
    <property type="match status" value="1"/>
</dbReference>
<dbReference type="Pfam" id="PF04755">
    <property type="entry name" value="PAP_fibrillin"/>
    <property type="match status" value="1"/>
</dbReference>
<evidence type="ECO:0000313" key="5">
    <source>
        <dbReference type="EMBL" id="KAF5832755.1"/>
    </source>
</evidence>
<evidence type="ECO:0000256" key="3">
    <source>
        <dbReference type="SAM" id="MobiDB-lite"/>
    </source>
</evidence>
<feature type="compositionally biased region" description="Basic and acidic residues" evidence="3">
    <location>
        <begin position="48"/>
        <end position="58"/>
    </location>
</feature>
<dbReference type="InterPro" id="IPR039633">
    <property type="entry name" value="PAP"/>
</dbReference>
<name>A0ABQ7GDR6_DUNSA</name>
<keyword evidence="6" id="KW-1185">Reference proteome</keyword>
<comment type="subcellular location">
    <subcellularLocation>
        <location evidence="1">Plastid</location>
    </subcellularLocation>
</comment>